<keyword evidence="1" id="KW-0805">Transcription regulation</keyword>
<reference evidence="6" key="1">
    <citation type="journal article" date="2019" name="Int. J. Syst. Evol. Microbiol.">
        <title>The Global Catalogue of Microorganisms (GCM) 10K type strain sequencing project: providing services to taxonomists for standard genome sequencing and annotation.</title>
        <authorList>
            <consortium name="The Broad Institute Genomics Platform"/>
            <consortium name="The Broad Institute Genome Sequencing Center for Infectious Disease"/>
            <person name="Wu L."/>
            <person name="Ma J."/>
        </authorList>
    </citation>
    <scope>NUCLEOTIDE SEQUENCE [LARGE SCALE GENOMIC DNA]</scope>
    <source>
        <strain evidence="6">JCM 13006</strain>
    </source>
</reference>
<dbReference type="InterPro" id="IPR011991">
    <property type="entry name" value="ArsR-like_HTH"/>
</dbReference>
<keyword evidence="2" id="KW-0238">DNA-binding</keyword>
<dbReference type="InterPro" id="IPR051011">
    <property type="entry name" value="Metal_resp_trans_reg"/>
</dbReference>
<evidence type="ECO:0000313" key="5">
    <source>
        <dbReference type="EMBL" id="GAA4867978.1"/>
    </source>
</evidence>
<evidence type="ECO:0000256" key="2">
    <source>
        <dbReference type="ARBA" id="ARBA00023125"/>
    </source>
</evidence>
<dbReference type="EMBL" id="BAABIS010000001">
    <property type="protein sequence ID" value="GAA4867978.1"/>
    <property type="molecule type" value="Genomic_DNA"/>
</dbReference>
<dbReference type="InterPro" id="IPR001845">
    <property type="entry name" value="HTH_ArsR_DNA-bd_dom"/>
</dbReference>
<accession>A0ABP9E6M0</accession>
<dbReference type="Gene3D" id="1.10.10.10">
    <property type="entry name" value="Winged helix-like DNA-binding domain superfamily/Winged helix DNA-binding domain"/>
    <property type="match status" value="1"/>
</dbReference>
<dbReference type="Proteomes" id="UP001501752">
    <property type="component" value="Unassembled WGS sequence"/>
</dbReference>
<name>A0ABP9E6M0_9ACTN</name>
<comment type="caution">
    <text evidence="5">The sequence shown here is derived from an EMBL/GenBank/DDBJ whole genome shotgun (WGS) entry which is preliminary data.</text>
</comment>
<dbReference type="InterPro" id="IPR036390">
    <property type="entry name" value="WH_DNA-bd_sf"/>
</dbReference>
<dbReference type="PANTHER" id="PTHR43132:SF8">
    <property type="entry name" value="HTH-TYPE TRANSCRIPTIONAL REGULATOR KMTR"/>
    <property type="match status" value="1"/>
</dbReference>
<dbReference type="SUPFAM" id="SSF46785">
    <property type="entry name" value="Winged helix' DNA-binding domain"/>
    <property type="match status" value="1"/>
</dbReference>
<dbReference type="SMART" id="SM00418">
    <property type="entry name" value="HTH_ARSR"/>
    <property type="match status" value="1"/>
</dbReference>
<keyword evidence="6" id="KW-1185">Reference proteome</keyword>
<evidence type="ECO:0000256" key="1">
    <source>
        <dbReference type="ARBA" id="ARBA00023015"/>
    </source>
</evidence>
<evidence type="ECO:0000256" key="3">
    <source>
        <dbReference type="ARBA" id="ARBA00023163"/>
    </source>
</evidence>
<sequence>MLRIHFTATDLARARVAPTAGPLAETFQSLQILSRCRNSLPFRAWRRSLAGPLGEGSRPLRSLLPAPGSGLDLIALAGMDPSVEAGLDTLLGVADHTMRVELEIARLPGADRGWLAALISGDLPARRVLADSLDATHRALVLPHWSRMRGHLDSYRADCARTVMDGGIERLLESLCPPHTRWSAPVLEIGRGPEVDVHLEGRGLVVAPMVFMTGHPQLFFDVGDEGAAPILTVPTLRDPLAAAALWDADREAGDASLAALLGRTRAAALDIVTESCSTTELARRLNVSAAAASQHATVLRNANLITTRRRGGAVLHTITPLGADLLSRAHAVG</sequence>
<gene>
    <name evidence="5" type="ORF">GCM10023235_53240</name>
</gene>
<feature type="domain" description="HTH arsR-type" evidence="4">
    <location>
        <begin position="255"/>
        <end position="330"/>
    </location>
</feature>
<evidence type="ECO:0000313" key="6">
    <source>
        <dbReference type="Proteomes" id="UP001501752"/>
    </source>
</evidence>
<dbReference type="PANTHER" id="PTHR43132">
    <property type="entry name" value="ARSENICAL RESISTANCE OPERON REPRESSOR ARSR-RELATED"/>
    <property type="match status" value="1"/>
</dbReference>
<protein>
    <submittedName>
        <fullName evidence="5">Winged helix-turn-helix domain-containing protein</fullName>
    </submittedName>
</protein>
<organism evidence="5 6">
    <name type="scientific">Kitasatospora terrestris</name>
    <dbReference type="NCBI Taxonomy" id="258051"/>
    <lineage>
        <taxon>Bacteria</taxon>
        <taxon>Bacillati</taxon>
        <taxon>Actinomycetota</taxon>
        <taxon>Actinomycetes</taxon>
        <taxon>Kitasatosporales</taxon>
        <taxon>Streptomycetaceae</taxon>
        <taxon>Kitasatospora</taxon>
    </lineage>
</organism>
<evidence type="ECO:0000259" key="4">
    <source>
        <dbReference type="SMART" id="SM00418"/>
    </source>
</evidence>
<proteinExistence type="predicted"/>
<keyword evidence="3" id="KW-0804">Transcription</keyword>
<dbReference type="InterPro" id="IPR036388">
    <property type="entry name" value="WH-like_DNA-bd_sf"/>
</dbReference>
<dbReference type="RefSeq" id="WP_345699399.1">
    <property type="nucleotide sequence ID" value="NZ_BAABIS010000001.1"/>
</dbReference>
<dbReference type="CDD" id="cd00090">
    <property type="entry name" value="HTH_ARSR"/>
    <property type="match status" value="1"/>
</dbReference>